<dbReference type="GeneID" id="136084236"/>
<reference evidence="4" key="1">
    <citation type="submission" date="2025-08" db="UniProtKB">
        <authorList>
            <consortium name="RefSeq"/>
        </authorList>
    </citation>
    <scope>IDENTIFICATION</scope>
</reference>
<proteinExistence type="predicted"/>
<feature type="compositionally biased region" description="Polar residues" evidence="1">
    <location>
        <begin position="63"/>
        <end position="75"/>
    </location>
</feature>
<evidence type="ECO:0000313" key="4">
    <source>
        <dbReference type="RefSeq" id="XP_065660402.1"/>
    </source>
</evidence>
<dbReference type="RefSeq" id="XP_065660402.1">
    <property type="nucleotide sequence ID" value="XM_065804330.1"/>
</dbReference>
<organism evidence="3 4">
    <name type="scientific">Hydra vulgaris</name>
    <name type="common">Hydra</name>
    <name type="synonym">Hydra attenuata</name>
    <dbReference type="NCBI Taxonomy" id="6087"/>
    <lineage>
        <taxon>Eukaryota</taxon>
        <taxon>Metazoa</taxon>
        <taxon>Cnidaria</taxon>
        <taxon>Hydrozoa</taxon>
        <taxon>Hydroidolina</taxon>
        <taxon>Anthoathecata</taxon>
        <taxon>Aplanulata</taxon>
        <taxon>Hydridae</taxon>
        <taxon>Hydra</taxon>
    </lineage>
</organism>
<gene>
    <name evidence="4" type="primary">LOC136084236</name>
</gene>
<feature type="compositionally biased region" description="Polar residues" evidence="1">
    <location>
        <begin position="83"/>
        <end position="179"/>
    </location>
</feature>
<sequence length="331" mass="34757">MSFILLALLLCSVSAQKVPPTTQNAVDIQETTTDAVTEPIPGPDEIATASIDSTSKSTETTSNEIVTTESPTEAVSDTPVVVKTSSKAPVNIRSSSEAPVDAQSSSEAPVDVQSSSEAPKNVRSSSEAPVDVQTSSEAPVDVQSSSEAPVDVQSSSEAPVDVQSSSEAPVDVQSSSESIATKKGPTPVAPPCPKSLCIGKSNGNYEIVGYPHDFVQCSNGIATCQSCWPQSLFFSQTCNQCLYKKKDSCYTTKIWKPQSTYPCPDACPNKGPNFSGNIADNISNGGAGNPYQYIGCWKGVTQGCVICPAGLKFNEQSNACLFDGLYQTKPK</sequence>
<name>A0ABM4CFB3_HYDVU</name>
<dbReference type="Proteomes" id="UP001652625">
    <property type="component" value="Chromosome 08"/>
</dbReference>
<feature type="compositionally biased region" description="Low complexity" evidence="1">
    <location>
        <begin position="53"/>
        <end position="62"/>
    </location>
</feature>
<accession>A0ABM4CFB3</accession>
<keyword evidence="3" id="KW-1185">Reference proteome</keyword>
<feature type="signal peptide" evidence="2">
    <location>
        <begin position="1"/>
        <end position="15"/>
    </location>
</feature>
<evidence type="ECO:0000256" key="1">
    <source>
        <dbReference type="SAM" id="MobiDB-lite"/>
    </source>
</evidence>
<keyword evidence="2" id="KW-0732">Signal</keyword>
<feature type="region of interest" description="Disordered" evidence="1">
    <location>
        <begin position="32"/>
        <end position="188"/>
    </location>
</feature>
<dbReference type="Gene3D" id="3.20.20.80">
    <property type="entry name" value="Glycosidases"/>
    <property type="match status" value="1"/>
</dbReference>
<evidence type="ECO:0000313" key="3">
    <source>
        <dbReference type="Proteomes" id="UP001652625"/>
    </source>
</evidence>
<evidence type="ECO:0000256" key="2">
    <source>
        <dbReference type="SAM" id="SignalP"/>
    </source>
</evidence>
<protein>
    <submittedName>
        <fullName evidence="4">Uncharacterized protein LOC136084236</fullName>
    </submittedName>
</protein>
<feature type="chain" id="PRO_5046414169" evidence="2">
    <location>
        <begin position="16"/>
        <end position="331"/>
    </location>
</feature>